<sequence>MWEWWSRCPQHCLKFGSDSLAWAESERGWRGQRRRKCRMSLLPNGMINPSPMASNFPDLTTLAECVQTLTSSGRGHHVVDRAVRSALPRRVTVLLPDTAVRTTVLHFEQLPTGRVERANLIRWRLGQEQLFPLNEAKIVSQTFQNQGASGSRAYTVLTVSVQEAVLKQYESLCESVGLIPYDVGITSLRLLDFWKRVSSRSEWLGRNVLWVNVFDRSLTTIVCRRGHPIFYRCKLLGEDVSYILHTPDMLHKILEECSTSLEACHQRHPSVAITDAVICAEGEAVALQERIEGELQLATEQFDWKRVETVGWSAKGSQREMTSLAALAGLP</sequence>
<name>A0A7S8IZ20_9BACT</name>
<protein>
    <submittedName>
        <fullName evidence="1">Uncharacterized protein</fullName>
    </submittedName>
</protein>
<organism evidence="1 2">
    <name type="scientific">Candidatus Nitrospira kreftii</name>
    <dbReference type="NCBI Taxonomy" id="2652173"/>
    <lineage>
        <taxon>Bacteria</taxon>
        <taxon>Pseudomonadati</taxon>
        <taxon>Nitrospirota</taxon>
        <taxon>Nitrospiria</taxon>
        <taxon>Nitrospirales</taxon>
        <taxon>Nitrospiraceae</taxon>
        <taxon>Nitrospira</taxon>
    </lineage>
</organism>
<dbReference type="Gene3D" id="3.30.420.40">
    <property type="match status" value="2"/>
</dbReference>
<dbReference type="KEGG" id="nkf:Nkreftii_001448"/>
<dbReference type="Gene3D" id="3.30.1490.300">
    <property type="match status" value="1"/>
</dbReference>
<reference evidence="1 2" key="1">
    <citation type="journal article" date="2020" name="ISME J.">
        <title>Enrichment and physiological characterization of a novel comammox Nitrospira indicates ammonium inhibition of complete nitrification.</title>
        <authorList>
            <person name="Sakoula D."/>
            <person name="Koch H."/>
            <person name="Frank J."/>
            <person name="Jetten M.S.M."/>
            <person name="van Kessel M.A.H.J."/>
            <person name="Lucker S."/>
        </authorList>
    </citation>
    <scope>NUCLEOTIDE SEQUENCE [LARGE SCALE GENOMIC DNA]</scope>
    <source>
        <strain evidence="1">Comreactor17</strain>
    </source>
</reference>
<accession>A0A7S8IZ20</accession>
<proteinExistence type="predicted"/>
<evidence type="ECO:0000313" key="2">
    <source>
        <dbReference type="Proteomes" id="UP000593737"/>
    </source>
</evidence>
<gene>
    <name evidence="1" type="ORF">Nkreftii_001448</name>
</gene>
<evidence type="ECO:0000313" key="1">
    <source>
        <dbReference type="EMBL" id="QPD03674.1"/>
    </source>
</evidence>
<dbReference type="Proteomes" id="UP000593737">
    <property type="component" value="Chromosome"/>
</dbReference>
<dbReference type="AlphaFoldDB" id="A0A7S8IZ20"/>
<dbReference type="EMBL" id="CP047423">
    <property type="protein sequence ID" value="QPD03674.1"/>
    <property type="molecule type" value="Genomic_DNA"/>
</dbReference>